<dbReference type="InterPro" id="IPR038734">
    <property type="entry name" value="YhaN_AAA"/>
</dbReference>
<accession>A0A6B3SYH7</accession>
<evidence type="ECO:0000313" key="3">
    <source>
        <dbReference type="EMBL" id="NEX64845.1"/>
    </source>
</evidence>
<dbReference type="InterPro" id="IPR027417">
    <property type="entry name" value="P-loop_NTPase"/>
</dbReference>
<dbReference type="AlphaFoldDB" id="A0A6B3SYH7"/>
<dbReference type="RefSeq" id="WP_163968762.1">
    <property type="nucleotide sequence ID" value="NZ_JAAIVB010000085.1"/>
</dbReference>
<evidence type="ECO:0000256" key="1">
    <source>
        <dbReference type="SAM" id="Coils"/>
    </source>
</evidence>
<dbReference type="Proteomes" id="UP000482155">
    <property type="component" value="Unassembled WGS sequence"/>
</dbReference>
<proteinExistence type="predicted"/>
<dbReference type="PANTHER" id="PTHR41259">
    <property type="entry name" value="DOUBLE-STRAND BREAK REPAIR RAD50 ATPASE, PUTATIVE-RELATED"/>
    <property type="match status" value="1"/>
</dbReference>
<feature type="coiled-coil region" evidence="1">
    <location>
        <begin position="703"/>
        <end position="752"/>
    </location>
</feature>
<dbReference type="PANTHER" id="PTHR41259:SF1">
    <property type="entry name" value="DOUBLE-STRAND BREAK REPAIR RAD50 ATPASE, PUTATIVE-RELATED"/>
    <property type="match status" value="1"/>
</dbReference>
<keyword evidence="4" id="KW-1185">Reference proteome</keyword>
<keyword evidence="1" id="KW-0175">Coiled coil</keyword>
<protein>
    <submittedName>
        <fullName evidence="3">AAA family ATPase</fullName>
    </submittedName>
</protein>
<gene>
    <name evidence="3" type="ORF">G3574_27505</name>
</gene>
<organism evidence="3 4">
    <name type="scientific">Noviherbaspirillum galbum</name>
    <dbReference type="NCBI Taxonomy" id="2709383"/>
    <lineage>
        <taxon>Bacteria</taxon>
        <taxon>Pseudomonadati</taxon>
        <taxon>Pseudomonadota</taxon>
        <taxon>Betaproteobacteria</taxon>
        <taxon>Burkholderiales</taxon>
        <taxon>Oxalobacteraceae</taxon>
        <taxon>Noviherbaspirillum</taxon>
    </lineage>
</organism>
<dbReference type="Gene3D" id="3.40.50.300">
    <property type="entry name" value="P-loop containing nucleotide triphosphate hydrolases"/>
    <property type="match status" value="2"/>
</dbReference>
<dbReference type="SUPFAM" id="SSF52540">
    <property type="entry name" value="P-loop containing nucleoside triphosphate hydrolases"/>
    <property type="match status" value="1"/>
</dbReference>
<sequence>MRIRELHLTAFGPFTERVLDFGKDGQELVFIHGRNEAGKSSTLRAITDLRYGIHPQSKDNFVHQHRDMRIGALLLDHADVAHTVVRRKGNKATLTFANGDPVPPDVEARITCGLSKEEYESMFGLDHERLRAGGEALLAGEGDIGAALFEASAGVRSIAAVLERLDQTAREFYIPKGRVSRLNEAIRDYSQHRSAYTNAQVKPAQWGDLFKRQQHAQEKVAALESRQQQLHASLRRVTELRAVAPLLRTIDIAQATLDELGGHSLLDENAPTERAGAQAGLAAAEHNAATAAAQMEEARRKLDTLLPERPVLAAAAGIDRLSASVENLDRYRRERDDANGDLIHAQATLAAQAKAIAPGETVERLQQLAPKAGARAEIVKMLHSAETARQRLEDHQLSASSTHDDDRPQERALLPDAAVRQALQLAREAVVRQEGTLKRAARLPGEINSARRTLDATLKLLGIAAIDDLLAIRPLFDGEIDDAKAAFDQGETRKADLEKRIAEIAVALRTNQDMREQLLTDGAVPTADDVAAARAQRDQTVARMRIAGTAASHDAEGTEPLDVTSWQTLADEIRHADTLVDSLARDAKRATQLQACLRKIADLERDRDMLVKERQAIEARQQQEQQAWQGLLAQRQLAQLPPAALREWQNLLNQARTQKEALDLLDDEQRQVADTEKLLANGLRKALGEVSEVHGGIDADGGLDELLAHVDAMEKEFARLEKASATAAGKRAERQEQRAQFASREKQLTEALERARTDLAAACTQLLQPANASVAEAMARLDDFDALNDAVARRDAAQLKLDRASHAIAALEQQANALAHAIGDAEPADIRLYAEQLHTRLEQARSVATARTVVEKAIEQHVAALREHQESIAAHQRKLAALCAAANVQLADALPHAEELSRRKRDAQGMIDRARANLALASSRTEQTLRELLASCDVDCLDADEQSYQQELAQLEAQVRAARTVEETARRELEAVDASDVVIAERQQMERASAAIASALPSWVRARLAHSLLDEALRRFREKAQGPMLLAASHYFQCMTDGQFVRLVSDDNTEGRPTLLAQRGGGALVGVEGMSEGTRDQLYLALRLAALDLRREAGLALPVVLDDVLITSDDARARHVLGALSQFAKGHQVILFTHHAHLLGVAESCLPPRQLAVVAL</sequence>
<dbReference type="Pfam" id="PF13514">
    <property type="entry name" value="AAA_27"/>
    <property type="match status" value="1"/>
</dbReference>
<dbReference type="EMBL" id="JAAIVB010000085">
    <property type="protein sequence ID" value="NEX64845.1"/>
    <property type="molecule type" value="Genomic_DNA"/>
</dbReference>
<feature type="coiled-coil region" evidence="1">
    <location>
        <begin position="593"/>
        <end position="620"/>
    </location>
</feature>
<feature type="coiled-coil region" evidence="1">
    <location>
        <begin position="858"/>
        <end position="972"/>
    </location>
</feature>
<name>A0A6B3SYH7_9BURK</name>
<comment type="caution">
    <text evidence="3">The sequence shown here is derived from an EMBL/GenBank/DDBJ whole genome shotgun (WGS) entry which is preliminary data.</text>
</comment>
<feature type="coiled-coil region" evidence="1">
    <location>
        <begin position="794"/>
        <end position="821"/>
    </location>
</feature>
<evidence type="ECO:0000259" key="2">
    <source>
        <dbReference type="Pfam" id="PF13514"/>
    </source>
</evidence>
<evidence type="ECO:0000313" key="4">
    <source>
        <dbReference type="Proteomes" id="UP000482155"/>
    </source>
</evidence>
<feature type="domain" description="YhaN AAA" evidence="2">
    <location>
        <begin position="1"/>
        <end position="206"/>
    </location>
</feature>
<reference evidence="3 4" key="1">
    <citation type="submission" date="2020-02" db="EMBL/GenBank/DDBJ databases">
        <authorList>
            <person name="Kim M.K."/>
        </authorList>
    </citation>
    <scope>NUCLEOTIDE SEQUENCE [LARGE SCALE GENOMIC DNA]</scope>
    <source>
        <strain evidence="3 4">17J57-3</strain>
    </source>
</reference>